<evidence type="ECO:0000313" key="1">
    <source>
        <dbReference type="EMBL" id="MBP2388515.1"/>
    </source>
</evidence>
<proteinExistence type="predicted"/>
<accession>A0ABS4XJ70</accession>
<reference evidence="1 2" key="1">
    <citation type="submission" date="2021-03" db="EMBL/GenBank/DDBJ databases">
        <title>Sequencing the genomes of 1000 actinobacteria strains.</title>
        <authorList>
            <person name="Klenk H.-P."/>
        </authorList>
    </citation>
    <scope>NUCLEOTIDE SEQUENCE [LARGE SCALE GENOMIC DNA]</scope>
    <source>
        <strain evidence="1 2">DSM 15797</strain>
    </source>
</reference>
<dbReference type="RefSeq" id="WP_210002188.1">
    <property type="nucleotide sequence ID" value="NZ_BAAAJY010000004.1"/>
</dbReference>
<evidence type="ECO:0000313" key="2">
    <source>
        <dbReference type="Proteomes" id="UP001296993"/>
    </source>
</evidence>
<comment type="caution">
    <text evidence="1">The sequence shown here is derived from an EMBL/GenBank/DDBJ whole genome shotgun (WGS) entry which is preliminary data.</text>
</comment>
<name>A0ABS4XJ70_9MICC</name>
<keyword evidence="2" id="KW-1185">Reference proteome</keyword>
<gene>
    <name evidence="1" type="ORF">JOF47_004088</name>
</gene>
<sequence length="168" mass="18868">MRQQDVGDPREVLDMLCFTHAGSTAVEFKFYPTAGQGKDLRGEEFNLREQGADDLLRHGFVHDIFRLERFCQAKPAGNGLALLMSNVPALWSESACAGQASHDEDFRLHEGTTLRETRAWAGQPDHHKTRTLQGNYDLRWDDYAPPVEGLGQFRYLAVEVAPNRLPAG</sequence>
<protein>
    <submittedName>
        <fullName evidence="1">Uncharacterized protein</fullName>
    </submittedName>
</protein>
<dbReference type="Proteomes" id="UP001296993">
    <property type="component" value="Unassembled WGS sequence"/>
</dbReference>
<dbReference type="EMBL" id="JAGIOF010000004">
    <property type="protein sequence ID" value="MBP2388515.1"/>
    <property type="molecule type" value="Genomic_DNA"/>
</dbReference>
<organism evidence="1 2">
    <name type="scientific">Paeniglutamicibacter kerguelensis</name>
    <dbReference type="NCBI Taxonomy" id="254788"/>
    <lineage>
        <taxon>Bacteria</taxon>
        <taxon>Bacillati</taxon>
        <taxon>Actinomycetota</taxon>
        <taxon>Actinomycetes</taxon>
        <taxon>Micrococcales</taxon>
        <taxon>Micrococcaceae</taxon>
        <taxon>Paeniglutamicibacter</taxon>
    </lineage>
</organism>